<dbReference type="GO" id="GO:0050660">
    <property type="term" value="F:flavin adenine dinucleotide binding"/>
    <property type="evidence" value="ECO:0007669"/>
    <property type="project" value="InterPro"/>
</dbReference>
<dbReference type="Gene3D" id="3.30.9.10">
    <property type="entry name" value="D-Amino Acid Oxidase, subunit A, domain 2"/>
    <property type="match status" value="1"/>
</dbReference>
<keyword evidence="5" id="KW-0560">Oxidoreductase</keyword>
<evidence type="ECO:0000313" key="8">
    <source>
        <dbReference type="Proteomes" id="UP000016923"/>
    </source>
</evidence>
<evidence type="ECO:0000259" key="6">
    <source>
        <dbReference type="Pfam" id="PF01266"/>
    </source>
</evidence>
<dbReference type="eggNOG" id="KOG2820">
    <property type="taxonomic scope" value="Eukaryota"/>
</dbReference>
<gene>
    <name evidence="7" type="ORF">F503_07809</name>
</gene>
<evidence type="ECO:0000313" key="7">
    <source>
        <dbReference type="EMBL" id="EPE07158.1"/>
    </source>
</evidence>
<dbReference type="Proteomes" id="UP000016923">
    <property type="component" value="Unassembled WGS sequence"/>
</dbReference>
<dbReference type="OMA" id="GWIMGGH"/>
<dbReference type="VEuPathDB" id="FungiDB:F503_07809"/>
<protein>
    <submittedName>
        <fullName evidence="7">Fructosyl amino acid oxidase</fullName>
    </submittedName>
</protein>
<evidence type="ECO:0000256" key="2">
    <source>
        <dbReference type="ARBA" id="ARBA00010989"/>
    </source>
</evidence>
<dbReference type="PANTHER" id="PTHR10961">
    <property type="entry name" value="PEROXISOMAL SARCOSINE OXIDASE"/>
    <property type="match status" value="1"/>
</dbReference>
<evidence type="ECO:0000256" key="4">
    <source>
        <dbReference type="ARBA" id="ARBA00022827"/>
    </source>
</evidence>
<dbReference type="Pfam" id="PF01266">
    <property type="entry name" value="DAO"/>
    <property type="match status" value="1"/>
</dbReference>
<name>S3CKZ6_OPHP1</name>
<reference evidence="7 8" key="1">
    <citation type="journal article" date="2013" name="BMC Genomics">
        <title>The genome and transcriptome of the pine saprophyte Ophiostoma piceae, and a comparison with the bark beetle-associated pine pathogen Grosmannia clavigera.</title>
        <authorList>
            <person name="Haridas S."/>
            <person name="Wang Y."/>
            <person name="Lim L."/>
            <person name="Massoumi Alamouti S."/>
            <person name="Jackman S."/>
            <person name="Docking R."/>
            <person name="Robertson G."/>
            <person name="Birol I."/>
            <person name="Bohlmann J."/>
            <person name="Breuil C."/>
        </authorList>
    </citation>
    <scope>NUCLEOTIDE SEQUENCE [LARGE SCALE GENOMIC DNA]</scope>
    <source>
        <strain evidence="7 8">UAMH 11346</strain>
    </source>
</reference>
<evidence type="ECO:0000256" key="1">
    <source>
        <dbReference type="ARBA" id="ARBA00001974"/>
    </source>
</evidence>
<comment type="cofactor">
    <cofactor evidence="1">
        <name>FAD</name>
        <dbReference type="ChEBI" id="CHEBI:57692"/>
    </cofactor>
</comment>
<evidence type="ECO:0000256" key="5">
    <source>
        <dbReference type="ARBA" id="ARBA00023002"/>
    </source>
</evidence>
<keyword evidence="8" id="KW-1185">Reference proteome</keyword>
<dbReference type="InterPro" id="IPR036188">
    <property type="entry name" value="FAD/NAD-bd_sf"/>
</dbReference>
<proteinExistence type="inferred from homology"/>
<dbReference type="EMBL" id="KE148151">
    <property type="protein sequence ID" value="EPE07158.1"/>
    <property type="molecule type" value="Genomic_DNA"/>
</dbReference>
<keyword evidence="3" id="KW-0285">Flavoprotein</keyword>
<evidence type="ECO:0000256" key="3">
    <source>
        <dbReference type="ARBA" id="ARBA00022630"/>
    </source>
</evidence>
<accession>S3CKZ6</accession>
<dbReference type="OrthoDB" id="2219495at2759"/>
<dbReference type="PANTHER" id="PTHR10961:SF46">
    <property type="entry name" value="PEROXISOMAL SARCOSINE OXIDASE"/>
    <property type="match status" value="1"/>
</dbReference>
<organism evidence="7 8">
    <name type="scientific">Ophiostoma piceae (strain UAMH 11346)</name>
    <name type="common">Sap stain fungus</name>
    <dbReference type="NCBI Taxonomy" id="1262450"/>
    <lineage>
        <taxon>Eukaryota</taxon>
        <taxon>Fungi</taxon>
        <taxon>Dikarya</taxon>
        <taxon>Ascomycota</taxon>
        <taxon>Pezizomycotina</taxon>
        <taxon>Sordariomycetes</taxon>
        <taxon>Sordariomycetidae</taxon>
        <taxon>Ophiostomatales</taxon>
        <taxon>Ophiostomataceae</taxon>
        <taxon>Ophiostoma</taxon>
    </lineage>
</organism>
<dbReference type="HOGENOM" id="CLU_007884_0_1_1"/>
<feature type="domain" description="FAD dependent oxidoreductase" evidence="6">
    <location>
        <begin position="10"/>
        <end position="379"/>
    </location>
</feature>
<dbReference type="SUPFAM" id="SSF51905">
    <property type="entry name" value="FAD/NAD(P)-binding domain"/>
    <property type="match status" value="1"/>
</dbReference>
<dbReference type="AlphaFoldDB" id="S3CKZ6"/>
<dbReference type="InterPro" id="IPR006076">
    <property type="entry name" value="FAD-dep_OxRdtase"/>
</dbReference>
<comment type="similarity">
    <text evidence="2">Belongs to the MSOX/MTOX family.</text>
</comment>
<dbReference type="Gene3D" id="3.50.50.60">
    <property type="entry name" value="FAD/NAD(P)-binding domain"/>
    <property type="match status" value="1"/>
</dbReference>
<dbReference type="GO" id="GO:0008115">
    <property type="term" value="F:sarcosine oxidase activity"/>
    <property type="evidence" value="ECO:0007669"/>
    <property type="project" value="TreeGrafter"/>
</dbReference>
<dbReference type="InterPro" id="IPR045170">
    <property type="entry name" value="MTOX"/>
</dbReference>
<keyword evidence="4" id="KW-0274">FAD</keyword>
<dbReference type="STRING" id="1262450.S3CKZ6"/>
<sequence length="438" mass="48464">MATSSSKKSVLIVGGGVFGTSTAYHLSTRGYTDITVLDRFDAPSKDSAAADLNKVVRADYPNPLYARLGLEAMSVWKDEKHPIFSGMYRETGWIMGGHEKTKPWLQSSYETAKEVGRKGVEFLGVPAIQARWPSLTGAFDGWTNLWSPAAGWVPSGQALLRMANAARANGVKYRCGDAGYAKRLAYDSVTGACIGAITADSTLYKADLVVVATGANTATLIPEAGREAVAQCSAICVMQLTDEEAKKYKDIPIIEDFEQAIFFPPDENNMIKLCSCRCLTNYNNKHVPGASILHSLGDYPYDGCPKEVEDEMRAFVADVAPELKDRPFISTKMCWDALAGDLNFRICPFPERQNLFVATIGSNHGFKFLPVIGKYIADMLEGSLGQEWQDLWQWKHGKIPEDFKDPHPYPLRDLSTLTGWQEKHVPGRGKMPWTWSRL</sequence>